<feature type="compositionally biased region" description="Polar residues" evidence="2">
    <location>
        <begin position="281"/>
        <end position="292"/>
    </location>
</feature>
<dbReference type="PANTHER" id="PTHR31342">
    <property type="entry name" value="PROTEIN CHUP1, CHLOROPLASTIC"/>
    <property type="match status" value="1"/>
</dbReference>
<organism evidence="3 4">
    <name type="scientific">Sorghum bicolor</name>
    <name type="common">Sorghum</name>
    <name type="synonym">Sorghum vulgare</name>
    <dbReference type="NCBI Taxonomy" id="4558"/>
    <lineage>
        <taxon>Eukaryota</taxon>
        <taxon>Viridiplantae</taxon>
        <taxon>Streptophyta</taxon>
        <taxon>Embryophyta</taxon>
        <taxon>Tracheophyta</taxon>
        <taxon>Spermatophyta</taxon>
        <taxon>Magnoliopsida</taxon>
        <taxon>Liliopsida</taxon>
        <taxon>Poales</taxon>
        <taxon>Poaceae</taxon>
        <taxon>PACMAD clade</taxon>
        <taxon>Panicoideae</taxon>
        <taxon>Andropogonodae</taxon>
        <taxon>Andropogoneae</taxon>
        <taxon>Sorghinae</taxon>
        <taxon>Sorghum</taxon>
    </lineage>
</organism>
<dbReference type="InterPro" id="IPR040265">
    <property type="entry name" value="CHUP1/IPGA1-like"/>
</dbReference>
<evidence type="ECO:0000313" key="3">
    <source>
        <dbReference type="EMBL" id="KXG31311.1"/>
    </source>
</evidence>
<protein>
    <recommendedName>
        <fullName evidence="5">Hydroxyproline-rich glycoprotein family protein</fullName>
    </recommendedName>
</protein>
<evidence type="ECO:0000313" key="4">
    <source>
        <dbReference type="Proteomes" id="UP000000768"/>
    </source>
</evidence>
<feature type="compositionally biased region" description="Pro residues" evidence="2">
    <location>
        <begin position="402"/>
        <end position="411"/>
    </location>
</feature>
<feature type="compositionally biased region" description="Basic and acidic residues" evidence="2">
    <location>
        <begin position="242"/>
        <end position="251"/>
    </location>
</feature>
<dbReference type="EMBL" id="CM000763">
    <property type="protein sequence ID" value="KXG31311.1"/>
    <property type="molecule type" value="Genomic_DNA"/>
</dbReference>
<feature type="region of interest" description="Disordered" evidence="2">
    <location>
        <begin position="214"/>
        <end position="292"/>
    </location>
</feature>
<dbReference type="PANTHER" id="PTHR31342:SF16">
    <property type="entry name" value="TALIN_MIDDLE DOMAIN-CONTAINING PROTEIN"/>
    <property type="match status" value="1"/>
</dbReference>
<name>A0A194YT07_SORBI</name>
<dbReference type="eggNOG" id="ENOG502R4DI">
    <property type="taxonomic scope" value="Eukaryota"/>
</dbReference>
<sequence length="767" mass="82677">MAPIILHRALSFSNPPLHRRDVSLLQEASIVSNKPEGLALLTTIAEGTDCCNPSPPLPNHSALEKSLISKILRLREVLDLPCQSSCDALDQLLLDTLGVLKIAYPKCLSGLSGNHTSSVREGLVHLHRVLMLVQDCHSKNKQLPSSGSEKQTIIGSESLDHVGERVIEMLDQVTPVVKEMFSFMESSSSATAASASSAWPEDLPERRSLPPVLCRTRSPAHRGSAIHHPSDGDEVAMPRQEGTAKHAEHCKAPAPGQEADEGGCTCTMEEEDGQTSRREPTSTPSPTADSLRLQLTPSSVSPHLLSAPPPSPMPVVGLPMLLQSWEAMQDGHAAAAVVPPTVVAQPSEAVPTAQKDTTPVGTSMEGSTSSASLEADQPSMDSPSPNGCTQPPVHDGNTAVPNIPPPPPPLPAHRDRFQVVPSTDEPARAVPDAPPPPPSEVQGGPPALPAAKVSPAPPPPPPGSISAAVRAKRAATKLKRSTQMGSLYRRLRDRVEGSGSTHGGKRRQNGKRPRRAGAPKSDTGQGMADALAEMTKRSAYFRQIEEDAEKHAAAILELKDAIGSFQSKDMDELVRFHQHVEQRLVSLTDETQVLARFEGFPSKKLEALRTAAALYSKLDGAATKLKCWKLTAGAVSPQLDRVENYFNKVKDDVDMVERNRDEETKRLQSHSVHFDFSVLVRIKEGMVDLSSACMELALKESQDARETTTAAAARAQWGQAGHGDGTSRMLWRVFQLAFRVYNFAGGQDERADKLTTILAHEIEARRP</sequence>
<accession>A0A194YT07</accession>
<dbReference type="Gramene" id="KXG31311">
    <property type="protein sequence ID" value="KXG31311"/>
    <property type="gene ID" value="SORBI_3004G336800"/>
</dbReference>
<evidence type="ECO:0000256" key="2">
    <source>
        <dbReference type="SAM" id="MobiDB-lite"/>
    </source>
</evidence>
<gene>
    <name evidence="3" type="ORF">SORBI_3004G336800</name>
</gene>
<dbReference type="Proteomes" id="UP000000768">
    <property type="component" value="Chromosome 4"/>
</dbReference>
<feature type="compositionally biased region" description="Basic residues" evidence="2">
    <location>
        <begin position="470"/>
        <end position="480"/>
    </location>
</feature>
<keyword evidence="1" id="KW-0175">Coiled coil</keyword>
<evidence type="ECO:0000256" key="1">
    <source>
        <dbReference type="ARBA" id="ARBA00023054"/>
    </source>
</evidence>
<dbReference type="AlphaFoldDB" id="A0A194YT07"/>
<feature type="compositionally biased region" description="Polar residues" evidence="2">
    <location>
        <begin position="379"/>
        <end position="389"/>
    </location>
</feature>
<feature type="compositionally biased region" description="Basic residues" evidence="2">
    <location>
        <begin position="503"/>
        <end position="517"/>
    </location>
</feature>
<reference evidence="3 4" key="1">
    <citation type="journal article" date="2009" name="Nature">
        <title>The Sorghum bicolor genome and the diversification of grasses.</title>
        <authorList>
            <person name="Paterson A.H."/>
            <person name="Bowers J.E."/>
            <person name="Bruggmann R."/>
            <person name="Dubchak I."/>
            <person name="Grimwood J."/>
            <person name="Gundlach H."/>
            <person name="Haberer G."/>
            <person name="Hellsten U."/>
            <person name="Mitros T."/>
            <person name="Poliakov A."/>
            <person name="Schmutz J."/>
            <person name="Spannagl M."/>
            <person name="Tang H."/>
            <person name="Wang X."/>
            <person name="Wicker T."/>
            <person name="Bharti A.K."/>
            <person name="Chapman J."/>
            <person name="Feltus F.A."/>
            <person name="Gowik U."/>
            <person name="Grigoriev I.V."/>
            <person name="Lyons E."/>
            <person name="Maher C.A."/>
            <person name="Martis M."/>
            <person name="Narechania A."/>
            <person name="Otillar R.P."/>
            <person name="Penning B.W."/>
            <person name="Salamov A.A."/>
            <person name="Wang Y."/>
            <person name="Zhang L."/>
            <person name="Carpita N.C."/>
            <person name="Freeling M."/>
            <person name="Gingle A.R."/>
            <person name="Hash C.T."/>
            <person name="Keller B."/>
            <person name="Klein P."/>
            <person name="Kresovich S."/>
            <person name="McCann M.C."/>
            <person name="Ming R."/>
            <person name="Peterson D.G."/>
            <person name="Mehboob-ur-Rahman"/>
            <person name="Ware D."/>
            <person name="Westhoff P."/>
            <person name="Mayer K.F."/>
            <person name="Messing J."/>
            <person name="Rokhsar D.S."/>
        </authorList>
    </citation>
    <scope>NUCLEOTIDE SEQUENCE [LARGE SCALE GENOMIC DNA]</scope>
    <source>
        <strain evidence="4">cv. BTx623</strain>
    </source>
</reference>
<feature type="region of interest" description="Disordered" evidence="2">
    <location>
        <begin position="346"/>
        <end position="526"/>
    </location>
</feature>
<keyword evidence="4" id="KW-1185">Reference proteome</keyword>
<evidence type="ECO:0008006" key="5">
    <source>
        <dbReference type="Google" id="ProtNLM"/>
    </source>
</evidence>
<dbReference type="ExpressionAtlas" id="A0A194YT07">
    <property type="expression patterns" value="baseline and differential"/>
</dbReference>
<feature type="compositionally biased region" description="Polar residues" evidence="2">
    <location>
        <begin position="354"/>
        <end position="372"/>
    </location>
</feature>
<reference evidence="4" key="2">
    <citation type="journal article" date="2018" name="Plant J.">
        <title>The Sorghum bicolor reference genome: improved assembly, gene annotations, a transcriptome atlas, and signatures of genome organization.</title>
        <authorList>
            <person name="McCormick R.F."/>
            <person name="Truong S.K."/>
            <person name="Sreedasyam A."/>
            <person name="Jenkins J."/>
            <person name="Shu S."/>
            <person name="Sims D."/>
            <person name="Kennedy M."/>
            <person name="Amirebrahimi M."/>
            <person name="Weers B.D."/>
            <person name="McKinley B."/>
            <person name="Mattison A."/>
            <person name="Morishige D.T."/>
            <person name="Grimwood J."/>
            <person name="Schmutz J."/>
            <person name="Mullet J.E."/>
        </authorList>
    </citation>
    <scope>NUCLEOTIDE SEQUENCE [LARGE SCALE GENOMIC DNA]</scope>
    <source>
        <strain evidence="4">cv. BTx623</strain>
    </source>
</reference>
<proteinExistence type="predicted"/>